<keyword evidence="6" id="KW-1185">Reference proteome</keyword>
<evidence type="ECO:0000256" key="3">
    <source>
        <dbReference type="PIRSR" id="PIRSR005902-1"/>
    </source>
</evidence>
<dbReference type="Proteomes" id="UP001303408">
    <property type="component" value="Chromosome"/>
</dbReference>
<dbReference type="AlphaFoldDB" id="A0AA96FE41"/>
<accession>A0AA96F6L6</accession>
<evidence type="ECO:0000313" key="6">
    <source>
        <dbReference type="Proteomes" id="UP001304125"/>
    </source>
</evidence>
<feature type="binding site" evidence="3">
    <location>
        <position position="24"/>
    </location>
    <ligand>
        <name>a divalent metal cation</name>
        <dbReference type="ChEBI" id="CHEBI:60240"/>
        <label>1</label>
    </ligand>
</feature>
<sequence>MARRGAWPPAPEPLPSPVVDNHCHLESPAGDEPRSVEDRLAEAAAVGVDRVVQIGCELEAARWTADAVVRYPQMLGGISLHPNEAPLHAKGEHPSGVGYAEAFAEIARLAQGERIRIISETGLDYHWTDEPDRPAQVQAFRDHIALAKELGLPVGIHDRDAHADVLDVLQRDGAPDVTVFHCFSGDAAMARLCVDRGYYLSFAGNLTFKNATDLRAALAVTPLSRVMVETDSPYLTPHPHRGAPNSPALVAHTVREVARVKDIPLAQACEALDVTTVTLYGPW</sequence>
<feature type="binding site" evidence="3">
    <location>
        <position position="22"/>
    </location>
    <ligand>
        <name>a divalent metal cation</name>
        <dbReference type="ChEBI" id="CHEBI:60240"/>
        <label>1</label>
    </ligand>
</feature>
<proteinExistence type="predicted"/>
<name>A0AA96FE41_9MICO</name>
<dbReference type="PANTHER" id="PTHR46124">
    <property type="entry name" value="D-AMINOACYL-TRNA DEACYLASE"/>
    <property type="match status" value="1"/>
</dbReference>
<evidence type="ECO:0000313" key="4">
    <source>
        <dbReference type="EMBL" id="WNM25026.1"/>
    </source>
</evidence>
<dbReference type="EMBL" id="CP134880">
    <property type="protein sequence ID" value="WNM27932.1"/>
    <property type="molecule type" value="Genomic_DNA"/>
</dbReference>
<dbReference type="GO" id="GO:0005829">
    <property type="term" value="C:cytosol"/>
    <property type="evidence" value="ECO:0007669"/>
    <property type="project" value="TreeGrafter"/>
</dbReference>
<keyword evidence="2 5" id="KW-0378">Hydrolase</keyword>
<accession>A0AA96FE41</accession>
<dbReference type="SUPFAM" id="SSF51556">
    <property type="entry name" value="Metallo-dependent hydrolases"/>
    <property type="match status" value="1"/>
</dbReference>
<feature type="binding site" evidence="3">
    <location>
        <position position="231"/>
    </location>
    <ligand>
        <name>a divalent metal cation</name>
        <dbReference type="ChEBI" id="CHEBI:60240"/>
        <label>1</label>
    </ligand>
</feature>
<evidence type="ECO:0000256" key="2">
    <source>
        <dbReference type="ARBA" id="ARBA00022801"/>
    </source>
</evidence>
<gene>
    <name evidence="4" type="ORF">RN606_02430</name>
    <name evidence="5" type="ORF">RN607_02700</name>
</gene>
<dbReference type="GO" id="GO:0046872">
    <property type="term" value="F:metal ion binding"/>
    <property type="evidence" value="ECO:0007669"/>
    <property type="project" value="UniProtKB-KW"/>
</dbReference>
<dbReference type="KEGG" id="dcp:RN607_02700"/>
<organism evidence="5">
    <name type="scientific">Demequina capsici</name>
    <dbReference type="NCBI Taxonomy" id="3075620"/>
    <lineage>
        <taxon>Bacteria</taxon>
        <taxon>Bacillati</taxon>
        <taxon>Actinomycetota</taxon>
        <taxon>Actinomycetes</taxon>
        <taxon>Micrococcales</taxon>
        <taxon>Demequinaceae</taxon>
        <taxon>Demequina</taxon>
    </lineage>
</organism>
<keyword evidence="1 3" id="KW-0479">Metal-binding</keyword>
<dbReference type="CDD" id="cd01310">
    <property type="entry name" value="TatD_DNAse"/>
    <property type="match status" value="1"/>
</dbReference>
<dbReference type="PANTHER" id="PTHR46124:SF2">
    <property type="entry name" value="D-AMINOACYL-TRNA DEACYLASE"/>
    <property type="match status" value="1"/>
</dbReference>
<dbReference type="Proteomes" id="UP001304125">
    <property type="component" value="Chromosome"/>
</dbReference>
<dbReference type="FunFam" id="3.20.20.140:FF:000005">
    <property type="entry name" value="TatD family hydrolase"/>
    <property type="match status" value="1"/>
</dbReference>
<dbReference type="Gene3D" id="3.20.20.140">
    <property type="entry name" value="Metal-dependent hydrolases"/>
    <property type="match status" value="1"/>
</dbReference>
<feature type="binding site" evidence="3">
    <location>
        <position position="181"/>
    </location>
    <ligand>
        <name>a divalent metal cation</name>
        <dbReference type="ChEBI" id="CHEBI:60240"/>
        <label>2</label>
    </ligand>
</feature>
<protein>
    <submittedName>
        <fullName evidence="5">TatD family hydrolase</fullName>
    </submittedName>
</protein>
<dbReference type="InterPro" id="IPR015991">
    <property type="entry name" value="TatD/YcfH-like"/>
</dbReference>
<dbReference type="GO" id="GO:0016788">
    <property type="term" value="F:hydrolase activity, acting on ester bonds"/>
    <property type="evidence" value="ECO:0007669"/>
    <property type="project" value="InterPro"/>
</dbReference>
<dbReference type="NCBIfam" id="TIGR00010">
    <property type="entry name" value="YchF/TatD family DNA exonuclease"/>
    <property type="match status" value="1"/>
</dbReference>
<evidence type="ECO:0000256" key="1">
    <source>
        <dbReference type="ARBA" id="ARBA00022723"/>
    </source>
</evidence>
<dbReference type="GO" id="GO:0004536">
    <property type="term" value="F:DNA nuclease activity"/>
    <property type="evidence" value="ECO:0007669"/>
    <property type="project" value="InterPro"/>
</dbReference>
<dbReference type="EMBL" id="CP134879">
    <property type="protein sequence ID" value="WNM25026.1"/>
    <property type="molecule type" value="Genomic_DNA"/>
</dbReference>
<reference evidence="5 6" key="1">
    <citation type="submission" date="2023-09" db="EMBL/GenBank/DDBJ databases">
        <title>Demequina sp. a novel bacteria isolated from Capsicum annuum.</title>
        <authorList>
            <person name="Humaira Z."/>
            <person name="Lee J."/>
            <person name="Cho D."/>
        </authorList>
    </citation>
    <scope>NUCLEOTIDE SEQUENCE</scope>
    <source>
        <strain evidence="4 6">OYTSA14</strain>
        <strain evidence="5">PMTSA13</strain>
    </source>
</reference>
<dbReference type="RefSeq" id="WP_313499656.1">
    <property type="nucleotide sequence ID" value="NZ_CP134879.1"/>
</dbReference>
<dbReference type="Pfam" id="PF01026">
    <property type="entry name" value="TatD_DNase"/>
    <property type="match status" value="1"/>
</dbReference>
<feature type="binding site" evidence="3">
    <location>
        <position position="157"/>
    </location>
    <ligand>
        <name>a divalent metal cation</name>
        <dbReference type="ChEBI" id="CHEBI:60240"/>
        <label>2</label>
    </ligand>
</feature>
<dbReference type="InterPro" id="IPR032466">
    <property type="entry name" value="Metal_Hydrolase"/>
</dbReference>
<dbReference type="InterPro" id="IPR001130">
    <property type="entry name" value="TatD-like"/>
</dbReference>
<evidence type="ECO:0000313" key="5">
    <source>
        <dbReference type="EMBL" id="WNM27932.1"/>
    </source>
</evidence>
<feature type="binding site" evidence="3">
    <location>
        <position position="120"/>
    </location>
    <ligand>
        <name>a divalent metal cation</name>
        <dbReference type="ChEBI" id="CHEBI:60240"/>
        <label>1</label>
    </ligand>
</feature>
<dbReference type="PIRSF" id="PIRSF005902">
    <property type="entry name" value="DNase_TatD"/>
    <property type="match status" value="1"/>
</dbReference>